<dbReference type="PANTHER" id="PTHR43355">
    <property type="entry name" value="FLAVIN REDUCTASE (NADPH)"/>
    <property type="match status" value="1"/>
</dbReference>
<evidence type="ECO:0000313" key="2">
    <source>
        <dbReference type="EMBL" id="MDF8263903.1"/>
    </source>
</evidence>
<dbReference type="SUPFAM" id="SSF51735">
    <property type="entry name" value="NAD(P)-binding Rossmann-fold domains"/>
    <property type="match status" value="1"/>
</dbReference>
<name>A0ABT6C4Y8_9MICO</name>
<dbReference type="Gene3D" id="3.40.50.720">
    <property type="entry name" value="NAD(P)-binding Rossmann-like Domain"/>
    <property type="match status" value="1"/>
</dbReference>
<feature type="domain" description="NAD(P)-binding" evidence="1">
    <location>
        <begin position="8"/>
        <end position="204"/>
    </location>
</feature>
<protein>
    <submittedName>
        <fullName evidence="2">NAD(P)H-binding protein</fullName>
    </submittedName>
</protein>
<dbReference type="RefSeq" id="WP_277191529.1">
    <property type="nucleotide sequence ID" value="NZ_JAROAV010000023.1"/>
</dbReference>
<dbReference type="Proteomes" id="UP001528912">
    <property type="component" value="Unassembled WGS sequence"/>
</dbReference>
<dbReference type="PANTHER" id="PTHR43355:SF2">
    <property type="entry name" value="FLAVIN REDUCTASE (NADPH)"/>
    <property type="match status" value="1"/>
</dbReference>
<keyword evidence="3" id="KW-1185">Reference proteome</keyword>
<proteinExistence type="predicted"/>
<evidence type="ECO:0000313" key="3">
    <source>
        <dbReference type="Proteomes" id="UP001528912"/>
    </source>
</evidence>
<dbReference type="Pfam" id="PF13460">
    <property type="entry name" value="NAD_binding_10"/>
    <property type="match status" value="1"/>
</dbReference>
<sequence length="215" mass="23071">MTRITVLGGTGYAGGHVVREAASRGHQVTSYSRNEPQEKVDGVSYRTVDVLQQPQALEEVFADTDVVLDTLSPRGDLEGKLEDVVRSLIEVARRTGVRLGVLGGAGSLYVAEGGPRLIDTPEFPEQAKGEARTGLTALQDLEASPPEVDWFLVSPAAEFGAWDPGEATGKYRVGGDVLLVDENGRSYVSGADLAAAIVDEIETPRYRRKRLGVAY</sequence>
<organism evidence="2 3">
    <name type="scientific">Luteipulveratus flavus</name>
    <dbReference type="NCBI Taxonomy" id="3031728"/>
    <lineage>
        <taxon>Bacteria</taxon>
        <taxon>Bacillati</taxon>
        <taxon>Actinomycetota</taxon>
        <taxon>Actinomycetes</taxon>
        <taxon>Micrococcales</taxon>
        <taxon>Dermacoccaceae</taxon>
        <taxon>Luteipulveratus</taxon>
    </lineage>
</organism>
<comment type="caution">
    <text evidence="2">The sequence shown here is derived from an EMBL/GenBank/DDBJ whole genome shotgun (WGS) entry which is preliminary data.</text>
</comment>
<dbReference type="InterPro" id="IPR036291">
    <property type="entry name" value="NAD(P)-bd_dom_sf"/>
</dbReference>
<dbReference type="InterPro" id="IPR051606">
    <property type="entry name" value="Polyketide_Oxido-like"/>
</dbReference>
<dbReference type="InterPro" id="IPR016040">
    <property type="entry name" value="NAD(P)-bd_dom"/>
</dbReference>
<gene>
    <name evidence="2" type="ORF">P4R38_06585</name>
</gene>
<reference evidence="2 3" key="1">
    <citation type="submission" date="2023-03" db="EMBL/GenBank/DDBJ databases">
        <title>YIM 133296 draft genome.</title>
        <authorList>
            <person name="Xiong L."/>
        </authorList>
    </citation>
    <scope>NUCLEOTIDE SEQUENCE [LARGE SCALE GENOMIC DNA]</scope>
    <source>
        <strain evidence="2 3">YIM 133296</strain>
    </source>
</reference>
<dbReference type="EMBL" id="JAROAV010000023">
    <property type="protein sequence ID" value="MDF8263903.1"/>
    <property type="molecule type" value="Genomic_DNA"/>
</dbReference>
<evidence type="ECO:0000259" key="1">
    <source>
        <dbReference type="Pfam" id="PF13460"/>
    </source>
</evidence>
<accession>A0ABT6C4Y8</accession>